<dbReference type="NCBIfam" id="TIGR01730">
    <property type="entry name" value="RND_mfp"/>
    <property type="match status" value="1"/>
</dbReference>
<organism evidence="6 7">
    <name type="scientific">Flavipsychrobacter stenotrophus</name>
    <dbReference type="NCBI Taxonomy" id="2077091"/>
    <lineage>
        <taxon>Bacteria</taxon>
        <taxon>Pseudomonadati</taxon>
        <taxon>Bacteroidota</taxon>
        <taxon>Chitinophagia</taxon>
        <taxon>Chitinophagales</taxon>
        <taxon>Chitinophagaceae</taxon>
        <taxon>Flavipsychrobacter</taxon>
    </lineage>
</organism>
<dbReference type="Pfam" id="PF25989">
    <property type="entry name" value="YknX_C"/>
    <property type="match status" value="1"/>
</dbReference>
<comment type="similarity">
    <text evidence="1">Belongs to the membrane fusion protein (MFP) (TC 8.A.1) family.</text>
</comment>
<feature type="domain" description="CzcB-like alpha-helical hairpin" evidence="2">
    <location>
        <begin position="121"/>
        <end position="171"/>
    </location>
</feature>
<dbReference type="InterPro" id="IPR058792">
    <property type="entry name" value="Beta-barrel_RND_2"/>
</dbReference>
<dbReference type="PROSITE" id="PS51257">
    <property type="entry name" value="PROKAR_LIPOPROTEIN"/>
    <property type="match status" value="1"/>
</dbReference>
<dbReference type="InterPro" id="IPR058648">
    <property type="entry name" value="HH_CzcB-like"/>
</dbReference>
<dbReference type="AlphaFoldDB" id="A0A2S7SVD9"/>
<feature type="domain" description="CzcB-like barrel-sandwich hybrid" evidence="4">
    <location>
        <begin position="88"/>
        <end position="199"/>
    </location>
</feature>
<keyword evidence="7" id="KW-1185">Reference proteome</keyword>
<dbReference type="Pfam" id="PF25893">
    <property type="entry name" value="HH_CzcB"/>
    <property type="match status" value="1"/>
</dbReference>
<dbReference type="RefSeq" id="WP_105039590.1">
    <property type="nucleotide sequence ID" value="NZ_PPSL01000003.1"/>
</dbReference>
<dbReference type="Pfam" id="PF25973">
    <property type="entry name" value="BSH_CzcB"/>
    <property type="match status" value="1"/>
</dbReference>
<evidence type="ECO:0000259" key="5">
    <source>
        <dbReference type="Pfam" id="PF25989"/>
    </source>
</evidence>
<dbReference type="PANTHER" id="PTHR30469">
    <property type="entry name" value="MULTIDRUG RESISTANCE PROTEIN MDTA"/>
    <property type="match status" value="1"/>
</dbReference>
<dbReference type="Gene3D" id="2.40.420.20">
    <property type="match status" value="1"/>
</dbReference>
<accession>A0A2S7SVD9</accession>
<dbReference type="InterPro" id="IPR058637">
    <property type="entry name" value="YknX-like_C"/>
</dbReference>
<proteinExistence type="inferred from homology"/>
<dbReference type="SUPFAM" id="SSF111369">
    <property type="entry name" value="HlyD-like secretion proteins"/>
    <property type="match status" value="1"/>
</dbReference>
<dbReference type="GO" id="GO:1990281">
    <property type="term" value="C:efflux pump complex"/>
    <property type="evidence" value="ECO:0007669"/>
    <property type="project" value="TreeGrafter"/>
</dbReference>
<evidence type="ECO:0000259" key="4">
    <source>
        <dbReference type="Pfam" id="PF25973"/>
    </source>
</evidence>
<name>A0A2S7SVD9_9BACT</name>
<dbReference type="OrthoDB" id="9806939at2"/>
<gene>
    <name evidence="6" type="ORF">CJD36_012900</name>
</gene>
<dbReference type="Gene3D" id="2.40.50.100">
    <property type="match status" value="1"/>
</dbReference>
<dbReference type="InterPro" id="IPR006143">
    <property type="entry name" value="RND_pump_MFP"/>
</dbReference>
<evidence type="ECO:0000259" key="3">
    <source>
        <dbReference type="Pfam" id="PF25954"/>
    </source>
</evidence>
<dbReference type="InterPro" id="IPR058647">
    <property type="entry name" value="BSH_CzcB-like"/>
</dbReference>
<sequence>MKRLIYLIIPAMILASCGGGGNKADELVKLKKQRSELDVKIKELEAGKKETGKVTPVSVVTVAPKVFNGNIEVQSEITGDENVLATSQQGGIVKSILVHTGQKVSAGAVLAVLDAAAIEQQIGAATTQLNLAKTLYEKQENLWKQNIGTEVQLLSAKTQYESAQKNVAILQANRNMSKIVAPISGTVQDVKLTVGSVVSPGMIGIQIVGGDKLKATAMIGENYLGKVKVGDPVKVILANADDSMTAKVSFVGSAVNTLSRSFEVQVQLPNNGKLHPNMSCIMKIANYTNPSAIVVPVSVVQKTSEGQIVYVADGTKAKAVPVTTGRNSNGNIEVLSGLNAGDKVVTAGYEEMENGQNIIIQ</sequence>
<protein>
    <submittedName>
        <fullName evidence="6">Efflux RND transporter periplasmic adaptor subunit</fullName>
    </submittedName>
</protein>
<evidence type="ECO:0000313" key="6">
    <source>
        <dbReference type="EMBL" id="PQJ10863.1"/>
    </source>
</evidence>
<evidence type="ECO:0000313" key="7">
    <source>
        <dbReference type="Proteomes" id="UP000239872"/>
    </source>
</evidence>
<comment type="caution">
    <text evidence="6">The sequence shown here is derived from an EMBL/GenBank/DDBJ whole genome shotgun (WGS) entry which is preliminary data.</text>
</comment>
<evidence type="ECO:0000256" key="1">
    <source>
        <dbReference type="ARBA" id="ARBA00009477"/>
    </source>
</evidence>
<dbReference type="Gene3D" id="2.40.30.170">
    <property type="match status" value="1"/>
</dbReference>
<dbReference type="EMBL" id="PPSL01000003">
    <property type="protein sequence ID" value="PQJ10863.1"/>
    <property type="molecule type" value="Genomic_DNA"/>
</dbReference>
<dbReference type="Proteomes" id="UP000239872">
    <property type="component" value="Unassembled WGS sequence"/>
</dbReference>
<feature type="domain" description="YknX-like C-terminal permuted SH3-like" evidence="5">
    <location>
        <begin position="292"/>
        <end position="359"/>
    </location>
</feature>
<dbReference type="GO" id="GO:0015562">
    <property type="term" value="F:efflux transmembrane transporter activity"/>
    <property type="evidence" value="ECO:0007669"/>
    <property type="project" value="TreeGrafter"/>
</dbReference>
<dbReference type="PANTHER" id="PTHR30469:SF15">
    <property type="entry name" value="HLYD FAMILY OF SECRETION PROTEINS"/>
    <property type="match status" value="1"/>
</dbReference>
<reference evidence="6 7" key="1">
    <citation type="submission" date="2018-01" db="EMBL/GenBank/DDBJ databases">
        <title>A novel member of the phylum Bacteroidetes isolated from glacier ice.</title>
        <authorList>
            <person name="Liu Q."/>
            <person name="Xin Y.-H."/>
        </authorList>
    </citation>
    <scope>NUCLEOTIDE SEQUENCE [LARGE SCALE GENOMIC DNA]</scope>
    <source>
        <strain evidence="6 7">RB1R16</strain>
    </source>
</reference>
<evidence type="ECO:0000259" key="2">
    <source>
        <dbReference type="Pfam" id="PF25893"/>
    </source>
</evidence>
<dbReference type="Pfam" id="PF25954">
    <property type="entry name" value="Beta-barrel_RND_2"/>
    <property type="match status" value="1"/>
</dbReference>
<feature type="domain" description="CusB-like beta-barrel" evidence="3">
    <location>
        <begin position="217"/>
        <end position="285"/>
    </location>
</feature>